<dbReference type="SMART" id="SM00448">
    <property type="entry name" value="REC"/>
    <property type="match status" value="1"/>
</dbReference>
<evidence type="ECO:0000256" key="4">
    <source>
        <dbReference type="SAM" id="Phobius"/>
    </source>
</evidence>
<dbReference type="InterPro" id="IPR036388">
    <property type="entry name" value="WH-like_DNA-bd_sf"/>
</dbReference>
<evidence type="ECO:0000256" key="3">
    <source>
        <dbReference type="PROSITE-ProRule" id="PRU00169"/>
    </source>
</evidence>
<gene>
    <name evidence="8" type="ORF">GO594_27510</name>
    <name evidence="7" type="ORF">WP8S17C03_24870</name>
</gene>
<sequence length="213" mass="23306">MTLRTVIVDDHPITLIGLRALLADEPDLAIVGEAHDVDGLYQLLDRQACDLLITDLMMPDSRQADGLRLVQHLRNRYPQMAIIVVTMLGNAALASSLLRLGIQGLVSKRGLLADLPRALRASLRRPFLSESIRRQLGESEAEHGKPLASAEELSPREAEVLRLYGSGMAIGEIALHLNRSKQTISAQKSSAMRKLGIDTNAGLFHYIQEAGLC</sequence>
<evidence type="ECO:0000313" key="8">
    <source>
        <dbReference type="EMBL" id="MWK59751.1"/>
    </source>
</evidence>
<dbReference type="Gene3D" id="1.10.10.10">
    <property type="entry name" value="Winged helix-like DNA-binding domain superfamily/Winged helix DNA-binding domain"/>
    <property type="match status" value="1"/>
</dbReference>
<feature type="domain" description="HTH luxR-type" evidence="5">
    <location>
        <begin position="146"/>
        <end position="211"/>
    </location>
</feature>
<evidence type="ECO:0000313" key="10">
    <source>
        <dbReference type="Proteomes" id="UP000515591"/>
    </source>
</evidence>
<dbReference type="InterPro" id="IPR011006">
    <property type="entry name" value="CheY-like_superfamily"/>
</dbReference>
<dbReference type="InterPro" id="IPR058245">
    <property type="entry name" value="NreC/VraR/RcsB-like_REC"/>
</dbReference>
<dbReference type="Pfam" id="PF00196">
    <property type="entry name" value="GerE"/>
    <property type="match status" value="1"/>
</dbReference>
<dbReference type="PROSITE" id="PS50110">
    <property type="entry name" value="RESPONSE_REGULATORY"/>
    <property type="match status" value="1"/>
</dbReference>
<evidence type="ECO:0000313" key="7">
    <source>
        <dbReference type="EMBL" id="BBT16438.1"/>
    </source>
</evidence>
<feature type="domain" description="Response regulatory" evidence="6">
    <location>
        <begin position="4"/>
        <end position="123"/>
    </location>
</feature>
<dbReference type="PRINTS" id="PR00038">
    <property type="entry name" value="HTHLUXR"/>
</dbReference>
<evidence type="ECO:0000259" key="6">
    <source>
        <dbReference type="PROSITE" id="PS50110"/>
    </source>
</evidence>
<dbReference type="PANTHER" id="PTHR43214:SF17">
    <property type="entry name" value="TRANSCRIPTIONAL REGULATORY PROTEIN RCSB"/>
    <property type="match status" value="1"/>
</dbReference>
<dbReference type="SUPFAM" id="SSF52172">
    <property type="entry name" value="CheY-like"/>
    <property type="match status" value="1"/>
</dbReference>
<evidence type="ECO:0000259" key="5">
    <source>
        <dbReference type="PROSITE" id="PS50043"/>
    </source>
</evidence>
<dbReference type="SUPFAM" id="SSF46894">
    <property type="entry name" value="C-terminal effector domain of the bipartite response regulators"/>
    <property type="match status" value="1"/>
</dbReference>
<keyword evidence="2 7" id="KW-0238">DNA-binding</keyword>
<proteinExistence type="predicted"/>
<evidence type="ECO:0000256" key="1">
    <source>
        <dbReference type="ARBA" id="ARBA00022553"/>
    </source>
</evidence>
<reference evidence="8 9" key="2">
    <citation type="submission" date="2019-12" db="EMBL/GenBank/DDBJ databases">
        <title>Draft genome sequence of Pseudomonas otitidis recovered from a chicken carcass.</title>
        <authorList>
            <person name="Vieira T.R."/>
            <person name="Oliviera E.F.C."/>
            <person name="Silva N.M.V."/>
            <person name="Sambrano G.E."/>
            <person name="Cibulski S.P."/>
            <person name="Cardoso M.R.I."/>
        </authorList>
    </citation>
    <scope>NUCLEOTIDE SEQUENCE [LARGE SCALE GENOMIC DNA]</scope>
    <source>
        <strain evidence="8 9">25_K</strain>
    </source>
</reference>
<protein>
    <submittedName>
        <fullName evidence="7 8">Response regulator</fullName>
    </submittedName>
</protein>
<keyword evidence="4" id="KW-0472">Membrane</keyword>
<dbReference type="CDD" id="cd17535">
    <property type="entry name" value="REC_NarL-like"/>
    <property type="match status" value="1"/>
</dbReference>
<feature type="transmembrane region" description="Helical" evidence="4">
    <location>
        <begin position="80"/>
        <end position="102"/>
    </location>
</feature>
<dbReference type="InterPro" id="IPR039420">
    <property type="entry name" value="WalR-like"/>
</dbReference>
<keyword evidence="4" id="KW-0812">Transmembrane</keyword>
<dbReference type="CDD" id="cd06170">
    <property type="entry name" value="LuxR_C_like"/>
    <property type="match status" value="1"/>
</dbReference>
<keyword evidence="1 3" id="KW-0597">Phosphoprotein</keyword>
<dbReference type="InterPro" id="IPR001789">
    <property type="entry name" value="Sig_transdc_resp-reg_receiver"/>
</dbReference>
<dbReference type="PROSITE" id="PS50043">
    <property type="entry name" value="HTH_LUXR_2"/>
    <property type="match status" value="1"/>
</dbReference>
<dbReference type="EMBL" id="WTFN01000116">
    <property type="protein sequence ID" value="MWK59751.1"/>
    <property type="molecule type" value="Genomic_DNA"/>
</dbReference>
<dbReference type="RefSeq" id="WP_044404070.1">
    <property type="nucleotide sequence ID" value="NZ_AP022213.1"/>
</dbReference>
<accession>A0A1I0UFW0</accession>
<dbReference type="Gene3D" id="3.40.50.2300">
    <property type="match status" value="1"/>
</dbReference>
<dbReference type="InterPro" id="IPR016032">
    <property type="entry name" value="Sig_transdc_resp-reg_C-effctor"/>
</dbReference>
<dbReference type="PANTHER" id="PTHR43214">
    <property type="entry name" value="TWO-COMPONENT RESPONSE REGULATOR"/>
    <property type="match status" value="1"/>
</dbReference>
<dbReference type="STRING" id="319939.SAMN05216263_11144"/>
<name>A0A1I0UFW0_9GAMM</name>
<dbReference type="GO" id="GO:0000160">
    <property type="term" value="P:phosphorelay signal transduction system"/>
    <property type="evidence" value="ECO:0007669"/>
    <property type="project" value="InterPro"/>
</dbReference>
<dbReference type="Pfam" id="PF00072">
    <property type="entry name" value="Response_reg"/>
    <property type="match status" value="1"/>
</dbReference>
<evidence type="ECO:0000256" key="2">
    <source>
        <dbReference type="ARBA" id="ARBA00023125"/>
    </source>
</evidence>
<keyword evidence="4" id="KW-1133">Transmembrane helix</keyword>
<dbReference type="EMBL" id="AP022213">
    <property type="protein sequence ID" value="BBT16438.1"/>
    <property type="molecule type" value="Genomic_DNA"/>
</dbReference>
<reference evidence="7 10" key="1">
    <citation type="submission" date="2019-12" db="EMBL/GenBank/DDBJ databases">
        <title>complete genome sequences of Pseudomonas otitidis str. WP8-S17-CRE-03 isolated from wastewater treatment plant effluent.</title>
        <authorList>
            <person name="Sekizuka T."/>
            <person name="Itokawa K."/>
            <person name="Yatsu K."/>
            <person name="Inamine Y."/>
            <person name="Kuroda M."/>
        </authorList>
    </citation>
    <scope>NUCLEOTIDE SEQUENCE [LARGE SCALE GENOMIC DNA]</scope>
    <source>
        <strain evidence="7 10">WP8-S17-CRE-03</strain>
    </source>
</reference>
<dbReference type="AlphaFoldDB" id="A0A1I0UFW0"/>
<dbReference type="SMART" id="SM00421">
    <property type="entry name" value="HTH_LUXR"/>
    <property type="match status" value="1"/>
</dbReference>
<dbReference type="Proteomes" id="UP000515591">
    <property type="component" value="Chromosome"/>
</dbReference>
<evidence type="ECO:0000313" key="9">
    <source>
        <dbReference type="Proteomes" id="UP000461288"/>
    </source>
</evidence>
<dbReference type="GO" id="GO:0003677">
    <property type="term" value="F:DNA binding"/>
    <property type="evidence" value="ECO:0007669"/>
    <property type="project" value="UniProtKB-KW"/>
</dbReference>
<organism evidence="8 9">
    <name type="scientific">Metapseudomonas otitidis</name>
    <dbReference type="NCBI Taxonomy" id="319939"/>
    <lineage>
        <taxon>Bacteria</taxon>
        <taxon>Pseudomonadati</taxon>
        <taxon>Pseudomonadota</taxon>
        <taxon>Gammaproteobacteria</taxon>
        <taxon>Pseudomonadales</taxon>
        <taxon>Pseudomonadaceae</taxon>
        <taxon>Metapseudomonas</taxon>
    </lineage>
</organism>
<dbReference type="Proteomes" id="UP000461288">
    <property type="component" value="Unassembled WGS sequence"/>
</dbReference>
<dbReference type="GO" id="GO:0006355">
    <property type="term" value="P:regulation of DNA-templated transcription"/>
    <property type="evidence" value="ECO:0007669"/>
    <property type="project" value="InterPro"/>
</dbReference>
<feature type="modified residue" description="4-aspartylphosphate" evidence="3">
    <location>
        <position position="55"/>
    </location>
</feature>
<dbReference type="InterPro" id="IPR000792">
    <property type="entry name" value="Tscrpt_reg_LuxR_C"/>
</dbReference>